<comment type="caution">
    <text evidence="4">The sequence shown here is derived from an EMBL/GenBank/DDBJ whole genome shotgun (WGS) entry which is preliminary data.</text>
</comment>
<dbReference type="InterPro" id="IPR036116">
    <property type="entry name" value="FN3_sf"/>
</dbReference>
<dbReference type="RefSeq" id="WP_273305054.1">
    <property type="nucleotide sequence ID" value="NZ_DYUD01000003.1"/>
</dbReference>
<feature type="domain" description="PKD" evidence="3">
    <location>
        <begin position="980"/>
        <end position="1031"/>
    </location>
</feature>
<dbReference type="Gene3D" id="2.60.40.1080">
    <property type="match status" value="2"/>
</dbReference>
<dbReference type="InterPro" id="IPR013783">
    <property type="entry name" value="Ig-like_fold"/>
</dbReference>
<accession>A0A921MPR8</accession>
<protein>
    <submittedName>
        <fullName evidence="4">FG-GAP-like repeat-containing protein</fullName>
    </submittedName>
</protein>
<name>A0A921MPR8_9BACT</name>
<dbReference type="SUPFAM" id="SSF49299">
    <property type="entry name" value="PKD domain"/>
    <property type="match status" value="1"/>
</dbReference>
<evidence type="ECO:0000256" key="2">
    <source>
        <dbReference type="SAM" id="SignalP"/>
    </source>
</evidence>
<evidence type="ECO:0000313" key="5">
    <source>
        <dbReference type="Proteomes" id="UP000757103"/>
    </source>
</evidence>
<dbReference type="InterPro" id="IPR035986">
    <property type="entry name" value="PKD_dom_sf"/>
</dbReference>
<dbReference type="EMBL" id="DYUD01000003">
    <property type="protein sequence ID" value="HJG87932.1"/>
    <property type="molecule type" value="Genomic_DNA"/>
</dbReference>
<reference evidence="4" key="2">
    <citation type="submission" date="2021-09" db="EMBL/GenBank/DDBJ databases">
        <authorList>
            <person name="Gilroy R."/>
        </authorList>
    </citation>
    <scope>NUCLEOTIDE SEQUENCE</scope>
    <source>
        <strain evidence="4">CHK121-7720</strain>
    </source>
</reference>
<dbReference type="SUPFAM" id="SSF49265">
    <property type="entry name" value="Fibronectin type III"/>
    <property type="match status" value="1"/>
</dbReference>
<evidence type="ECO:0000259" key="3">
    <source>
        <dbReference type="PROSITE" id="PS50093"/>
    </source>
</evidence>
<dbReference type="CDD" id="cd00146">
    <property type="entry name" value="PKD"/>
    <property type="match status" value="1"/>
</dbReference>
<dbReference type="InterPro" id="IPR000601">
    <property type="entry name" value="PKD_dom"/>
</dbReference>
<dbReference type="InterPro" id="IPR028994">
    <property type="entry name" value="Integrin_alpha_N"/>
</dbReference>
<dbReference type="Gene3D" id="2.130.10.130">
    <property type="entry name" value="Integrin alpha, N-terminal"/>
    <property type="match status" value="1"/>
</dbReference>
<sequence>MRARLLCIFMLVLSVAQARVVTFIPESAAGMDGAFMIMLDDMIVMEVSDGTCSSDMLTLRNNGAALSFSSSDEPITNIHIIAVSGDPADRISGSGYIASGGTGTWTGEATNVTLANHASDWVGIQKIVVCTNGSVWEDSGGDGGDQPLGDEGTYVFDCSGTIDGTDSLVVDTQIATFIQHKGNGTNKPAYVNPWRIYTNNTVTIRMKEDYVLRSVKIKLANGYDDPELEYSEMVNESYADGYKTIWGFPEDLDSFTLTNKGSQTRWQQIEVTYGYGKGSANVSVVVSPRSVDFGTFSIGNKNSRDIIVVARKATSITGVSISEPFSVADFTPPVSLGENEGYSLSLNVFSQKSGTFADTLRITFTDTVCKVPVKATIVDGMFGASDGAFPTTLGYLYDANGDGRMEYFREAYPNVEQYSFDGMLLSTVPTGNYLFSLDDMNGDGKLEIICSHSNNRDNPGSVSVHGLDGRLQTSFPVSLDGGTYTVMLDANSDGRPDFYFEDYDNDRHLIYYQQPDGSFVCKEIRVLDDPSEIENAMFAQYGANATVTKPVNFSGVSLAKKPPVRRQKGSVAASEVVRKTRSAELFYGNTSPTAVDVNLDGYPDLLNLNNGNALLSIGDGTYYYGSFEGQTTVQDLNGDGMPDFVLYDEENRTVMLFLYEGNNSFKSQVLMQNFNITGIYTFDFDHDGDVDILLPFDYTDSSQYAYLVFFENQGNNEFKKRERSFDYGRALIFIGGGDVDNDGRFEVVAREDKNVFLIDCATNFEIGAESVPIATVPDPDSYQYEGDYQFVFGDFDNDGRTEWWGGVNFNSGWSGTTPYSNRESGRFDADKYNTAPQKMTSPSYVYDAAINMLRVEWAAGVDAENSACDLSYALRIGSEPGKGDVWYAYADANGRRLRPGQGNAGYNTYALVSTSGWAKGTYYLAVQAVDANGLGGAWSDEVTFDYSGLSASFQASVNQMNVMDTLTLFTVADYDATNIYEWDFGEGGREVSREGNRWQVVYDQAGHKTVSLSVTDADGLMASSEEVSVEVYPLRWVADSIPDSENFTSYSTYSSSGLYFDIDMNGSLDVVGSAVISSEQSLKGVFSNEENNNRFKKVGRTYNSDFEPPLSGIIPIDFNMDGVPDFMGNTNKGNLFINEGSFDFTYSTETYTVPPKQDTYDPQITEYDLHDMYSRFDFDNDGYLDVAYGSGNSRLGLNRGDNLSFDIQPLPDFDPDDNVAWSMGSWIDFNRDGYMDFWYRETDRNQSGVWRIIVYLNNGDGTFERKQVYESLYWNSYTLSYFFDLNNDGWQDIVWSVMPDYTGGVLETGSTHIILGDASMSYAGKEEVVLEGYAFNSYSNGSPLLYDLDNNGWLDLPVMVADGFRTTTSGNLSLETSTGMLYLYPDWETVFEKGAQYITAQMLFADLNGDGLPDRNDRLMVTRHTNTAPEAPKNVSAVQTEEGVLLQWDDARDAETPAVHLRYNVSLKRKGATGENSYVISPMNGGSDLAAAIPGYSGYRTCTRMVVPTRRFEVGQEYELKVQAIDLWNAHSPFSETFTFRMESQVSIDAPAETCTERVVTVTYQGTESGTPQWSAGDGGELLEADGNSVDMTWSTSGVKTITVTVGGITSERSIKVNESPDLSVDFPEAILINSQLYFNLPDLFGDPSKRTYLRGSFYRDGEANLPTGHYAKESDPVAYTEGTFAMEQKTGSTEARLTLSEAGRYWIDVCYDDPVCGEMSERYWFDVVDVQPEIAIVGVDGGKNVIQWNVEAAQASGIDFETVRIYKETGSTNNFVKIGEAALTDGRYVDLTSDPTVRKSRYTIDMSTADGMTSGRSEVHGSVHIMLNQGVTSNSVNIVWTAYEGGVVDQYTILRGTSPDALEVLTTASGYETSYTDQTKPEGDVYYALQYSNLYGNTWSRSEIAKNFHRAVQEQSAFEGRSNVVNANQSAVISLAESLHVMVVEANDALTPEQKAVHLYAEVLPATATYKRVNWQVLSGSDLATVDEAGVLTYVGNGRNGVVSVQATTIDGSNIKEVKDILVSGFGQSGDHVPVSSIRISAPYTTLTPSQNGVQLEAVVLPDDATEKGCYWEVVSGSQVIEVSLSGWAMAKGVNGVGTVRATAVDGSGVYGEIVLTASGFELAVDDVTTGIRVYSLNRNLIVQNVEGRSLDLFDPTGRHVKHVEEAEAQETVSGLDAGVYLLYIEGDGCRKVVIR</sequence>
<feature type="signal peptide" evidence="2">
    <location>
        <begin position="1"/>
        <end position="18"/>
    </location>
</feature>
<dbReference type="Pfam" id="PF18911">
    <property type="entry name" value="PKD_4"/>
    <property type="match status" value="1"/>
</dbReference>
<reference evidence="4" key="1">
    <citation type="journal article" date="2021" name="PeerJ">
        <title>Extensive microbial diversity within the chicken gut microbiome revealed by metagenomics and culture.</title>
        <authorList>
            <person name="Gilroy R."/>
            <person name="Ravi A."/>
            <person name="Getino M."/>
            <person name="Pursley I."/>
            <person name="Horton D.L."/>
            <person name="Alikhan N.F."/>
            <person name="Baker D."/>
            <person name="Gharbi K."/>
            <person name="Hall N."/>
            <person name="Watson M."/>
            <person name="Adriaenssens E.M."/>
            <person name="Foster-Nyarko E."/>
            <person name="Jarju S."/>
            <person name="Secka A."/>
            <person name="Antonio M."/>
            <person name="Oren A."/>
            <person name="Chaudhuri R.R."/>
            <person name="La Ragione R."/>
            <person name="Hildebrand F."/>
            <person name="Pallen M.J."/>
        </authorList>
    </citation>
    <scope>NUCLEOTIDE SEQUENCE</scope>
    <source>
        <strain evidence="4">CHK121-7720</strain>
    </source>
</reference>
<dbReference type="Gene3D" id="2.60.40.10">
    <property type="entry name" value="Immunoglobulins"/>
    <property type="match status" value="2"/>
</dbReference>
<dbReference type="PROSITE" id="PS50093">
    <property type="entry name" value="PKD"/>
    <property type="match status" value="1"/>
</dbReference>
<dbReference type="InterPro" id="IPR013517">
    <property type="entry name" value="FG-GAP"/>
</dbReference>
<gene>
    <name evidence="4" type="ORF">K8U91_00450</name>
</gene>
<evidence type="ECO:0000256" key="1">
    <source>
        <dbReference type="ARBA" id="ARBA00022729"/>
    </source>
</evidence>
<proteinExistence type="predicted"/>
<dbReference type="Proteomes" id="UP000757103">
    <property type="component" value="Unassembled WGS sequence"/>
</dbReference>
<organism evidence="4 5">
    <name type="scientific">Barnesiella viscericola</name>
    <dbReference type="NCBI Taxonomy" id="397865"/>
    <lineage>
        <taxon>Bacteria</taxon>
        <taxon>Pseudomonadati</taxon>
        <taxon>Bacteroidota</taxon>
        <taxon>Bacteroidia</taxon>
        <taxon>Bacteroidales</taxon>
        <taxon>Barnesiellaceae</taxon>
        <taxon>Barnesiella</taxon>
    </lineage>
</organism>
<dbReference type="PANTHER" id="PTHR44103:SF1">
    <property type="entry name" value="PROPROTEIN CONVERTASE P"/>
    <property type="match status" value="1"/>
</dbReference>
<evidence type="ECO:0000313" key="4">
    <source>
        <dbReference type="EMBL" id="HJG87932.1"/>
    </source>
</evidence>
<dbReference type="PANTHER" id="PTHR44103">
    <property type="entry name" value="PROPROTEIN CONVERTASE P"/>
    <property type="match status" value="1"/>
</dbReference>
<dbReference type="Pfam" id="PF13517">
    <property type="entry name" value="FG-GAP_3"/>
    <property type="match status" value="2"/>
</dbReference>
<dbReference type="SUPFAM" id="SSF69318">
    <property type="entry name" value="Integrin alpha N-terminal domain"/>
    <property type="match status" value="3"/>
</dbReference>
<keyword evidence="1 2" id="KW-0732">Signal</keyword>
<feature type="chain" id="PRO_5036673556" evidence="2">
    <location>
        <begin position="19"/>
        <end position="2197"/>
    </location>
</feature>